<dbReference type="KEGG" id="bgv:CAL12_00305"/>
<evidence type="ECO:0000313" key="1">
    <source>
        <dbReference type="EMBL" id="ARP79415.1"/>
    </source>
</evidence>
<evidence type="ECO:0008006" key="3">
    <source>
        <dbReference type="Google" id="ProtNLM"/>
    </source>
</evidence>
<dbReference type="InterPro" id="IPR038470">
    <property type="entry name" value="Cellsynth_D_sf"/>
</dbReference>
<proteinExistence type="predicted"/>
<organism evidence="1 2">
    <name type="scientific">Bordetella genomosp. 8</name>
    <dbReference type="NCBI Taxonomy" id="1416806"/>
    <lineage>
        <taxon>Bacteria</taxon>
        <taxon>Pseudomonadati</taxon>
        <taxon>Pseudomonadota</taxon>
        <taxon>Betaproteobacteria</taxon>
        <taxon>Burkholderiales</taxon>
        <taxon>Alcaligenaceae</taxon>
        <taxon>Bordetella</taxon>
    </lineage>
</organism>
<dbReference type="RefSeq" id="WP_086062651.1">
    <property type="nucleotide sequence ID" value="NZ_CP021108.1"/>
</dbReference>
<reference evidence="1 2" key="1">
    <citation type="submission" date="2017-05" db="EMBL/GenBank/DDBJ databases">
        <title>Complete and WGS of Bordetella genogroups.</title>
        <authorList>
            <person name="Spilker T."/>
            <person name="LiPuma J."/>
        </authorList>
    </citation>
    <scope>NUCLEOTIDE SEQUENCE [LARGE SCALE GENOMIC DNA]</scope>
    <source>
        <strain evidence="1 2">AU19157</strain>
    </source>
</reference>
<dbReference type="AlphaFoldDB" id="A0A1W6YE99"/>
<name>A0A1W6YE99_9BORD</name>
<dbReference type="Proteomes" id="UP000194151">
    <property type="component" value="Chromosome"/>
</dbReference>
<dbReference type="GO" id="GO:0030244">
    <property type="term" value="P:cellulose biosynthetic process"/>
    <property type="evidence" value="ECO:0007669"/>
    <property type="project" value="InterPro"/>
</dbReference>
<protein>
    <recommendedName>
        <fullName evidence="3">Cellulose synthase</fullName>
    </recommendedName>
</protein>
<accession>A0A1W6YE99</accession>
<keyword evidence="2" id="KW-1185">Reference proteome</keyword>
<gene>
    <name evidence="1" type="ORF">CAL12_00305</name>
</gene>
<dbReference type="Pfam" id="PF03500">
    <property type="entry name" value="Cellsynth_D"/>
    <property type="match status" value="1"/>
</dbReference>
<sequence>MQGAELEYLHGRLCTPQWRDFLRAQAEEFRAHLSTDELRGLMHRIGARFAALYPLPACGSIAELRDAMNAAWKPLDWGLVELADQDDAALLIEHLCSPLSAAFGPGELDWTPAFLEGVYQGWMSAAGAGDTLQVRLQHADPTTGSLRFVFSK</sequence>
<dbReference type="EMBL" id="CP021108">
    <property type="protein sequence ID" value="ARP79415.1"/>
    <property type="molecule type" value="Genomic_DNA"/>
</dbReference>
<dbReference type="OrthoDB" id="8963422at2"/>
<evidence type="ECO:0000313" key="2">
    <source>
        <dbReference type="Proteomes" id="UP000194151"/>
    </source>
</evidence>
<dbReference type="STRING" id="1416806.CAL12_00305"/>
<dbReference type="Gene3D" id="3.30.70.2590">
    <property type="match status" value="1"/>
</dbReference>
<dbReference type="InterPro" id="IPR022798">
    <property type="entry name" value="BcsD_bac"/>
</dbReference>